<dbReference type="eggNOG" id="COG3265">
    <property type="taxonomic scope" value="Bacteria"/>
</dbReference>
<keyword evidence="7 9" id="KW-0067">ATP-binding</keyword>
<evidence type="ECO:0000256" key="2">
    <source>
        <dbReference type="ARBA" id="ARBA00008420"/>
    </source>
</evidence>
<dbReference type="EC" id="2.7.1.12" evidence="3 9"/>
<dbReference type="SUPFAM" id="SSF52540">
    <property type="entry name" value="P-loop containing nucleoside triphosphate hydrolases"/>
    <property type="match status" value="1"/>
</dbReference>
<dbReference type="Proteomes" id="UP000017396">
    <property type="component" value="Chromosome"/>
</dbReference>
<dbReference type="GO" id="GO:0005975">
    <property type="term" value="P:carbohydrate metabolic process"/>
    <property type="evidence" value="ECO:0007669"/>
    <property type="project" value="InterPro"/>
</dbReference>
<gene>
    <name evidence="10" type="primary">gntK</name>
    <name evidence="10" type="ORF">GKIL_2184</name>
</gene>
<evidence type="ECO:0000256" key="4">
    <source>
        <dbReference type="ARBA" id="ARBA00022679"/>
    </source>
</evidence>
<evidence type="ECO:0000313" key="11">
    <source>
        <dbReference type="Proteomes" id="UP000017396"/>
    </source>
</evidence>
<keyword evidence="4 9" id="KW-0808">Transferase</keyword>
<reference evidence="10 11" key="1">
    <citation type="journal article" date="2013" name="PLoS ONE">
        <title>Cultivation and Complete Genome Sequencing of Gloeobacter kilaueensis sp. nov., from a Lava Cave in Kilauea Caldera, Hawai'i.</title>
        <authorList>
            <person name="Saw J.H."/>
            <person name="Schatz M."/>
            <person name="Brown M.V."/>
            <person name="Kunkel D.D."/>
            <person name="Foster J.S."/>
            <person name="Shick H."/>
            <person name="Christensen S."/>
            <person name="Hou S."/>
            <person name="Wan X."/>
            <person name="Donachie S.P."/>
        </authorList>
    </citation>
    <scope>NUCLEOTIDE SEQUENCE [LARGE SCALE GENOMIC DNA]</scope>
    <source>
        <strain evidence="11">JS</strain>
    </source>
</reference>
<proteinExistence type="inferred from homology"/>
<evidence type="ECO:0000256" key="7">
    <source>
        <dbReference type="ARBA" id="ARBA00022840"/>
    </source>
</evidence>
<evidence type="ECO:0000256" key="8">
    <source>
        <dbReference type="ARBA" id="ARBA00048090"/>
    </source>
</evidence>
<evidence type="ECO:0000256" key="9">
    <source>
        <dbReference type="RuleBase" id="RU363066"/>
    </source>
</evidence>
<dbReference type="KEGG" id="glj:GKIL_2184"/>
<protein>
    <recommendedName>
        <fullName evidence="3 9">Gluconokinase</fullName>
        <ecNumber evidence="3 9">2.7.1.12</ecNumber>
    </recommendedName>
</protein>
<keyword evidence="5 9" id="KW-0547">Nucleotide-binding</keyword>
<dbReference type="PANTHER" id="PTHR43442:SF3">
    <property type="entry name" value="GLUCONOKINASE-RELATED"/>
    <property type="match status" value="1"/>
</dbReference>
<comment type="pathway">
    <text evidence="1">Carbohydrate acid metabolism.</text>
</comment>
<evidence type="ECO:0000256" key="3">
    <source>
        <dbReference type="ARBA" id="ARBA00012054"/>
    </source>
</evidence>
<evidence type="ECO:0000256" key="5">
    <source>
        <dbReference type="ARBA" id="ARBA00022741"/>
    </source>
</evidence>
<accession>U5QL91</accession>
<dbReference type="PANTHER" id="PTHR43442">
    <property type="entry name" value="GLUCONOKINASE-RELATED"/>
    <property type="match status" value="1"/>
</dbReference>
<name>U5QL91_GLOK1</name>
<dbReference type="GO" id="GO:0005524">
    <property type="term" value="F:ATP binding"/>
    <property type="evidence" value="ECO:0007669"/>
    <property type="project" value="UniProtKB-KW"/>
</dbReference>
<dbReference type="AlphaFoldDB" id="U5QL91"/>
<dbReference type="CDD" id="cd02021">
    <property type="entry name" value="GntK"/>
    <property type="match status" value="1"/>
</dbReference>
<organism evidence="10 11">
    <name type="scientific">Gloeobacter kilaueensis (strain ATCC BAA-2537 / CCAP 1431/1 / ULC 316 / JS1)</name>
    <dbReference type="NCBI Taxonomy" id="1183438"/>
    <lineage>
        <taxon>Bacteria</taxon>
        <taxon>Bacillati</taxon>
        <taxon>Cyanobacteriota</taxon>
        <taxon>Cyanophyceae</taxon>
        <taxon>Gloeobacterales</taxon>
        <taxon>Gloeobacteraceae</taxon>
        <taxon>Gloeobacter</taxon>
    </lineage>
</organism>
<dbReference type="EMBL" id="CP003587">
    <property type="protein sequence ID" value="AGY58430.1"/>
    <property type="molecule type" value="Genomic_DNA"/>
</dbReference>
<dbReference type="GO" id="GO:0005737">
    <property type="term" value="C:cytoplasm"/>
    <property type="evidence" value="ECO:0007669"/>
    <property type="project" value="TreeGrafter"/>
</dbReference>
<dbReference type="PATRIC" id="fig|1183438.3.peg.2144"/>
<dbReference type="HOGENOM" id="CLU_077168_4_1_3"/>
<comment type="similarity">
    <text evidence="2 9">Belongs to the gluconokinase GntK/GntV family.</text>
</comment>
<keyword evidence="6 9" id="KW-0418">Kinase</keyword>
<evidence type="ECO:0000256" key="6">
    <source>
        <dbReference type="ARBA" id="ARBA00022777"/>
    </source>
</evidence>
<evidence type="ECO:0000313" key="10">
    <source>
        <dbReference type="EMBL" id="AGY58430.1"/>
    </source>
</evidence>
<dbReference type="InterPro" id="IPR027417">
    <property type="entry name" value="P-loop_NTPase"/>
</dbReference>
<dbReference type="InterPro" id="IPR006001">
    <property type="entry name" value="Therm_gnt_kin"/>
</dbReference>
<sequence>MGWQFADADDFHSAQAIAKMHAHFPLSDADRLPWLARLHQAIRTWQGQKRDVVLACSALKERYRQVLKAGDPAVQFVFLQISFALASQRVAKRAAAGGHFMPPDLLQSQFDDLEVPTEAIVVDMDKHEPLDVQIEQVRRQLGL</sequence>
<comment type="catalytic activity">
    <reaction evidence="8 9">
        <text>D-gluconate + ATP = 6-phospho-D-gluconate + ADP + H(+)</text>
        <dbReference type="Rhea" id="RHEA:19433"/>
        <dbReference type="ChEBI" id="CHEBI:15378"/>
        <dbReference type="ChEBI" id="CHEBI:18391"/>
        <dbReference type="ChEBI" id="CHEBI:30616"/>
        <dbReference type="ChEBI" id="CHEBI:58759"/>
        <dbReference type="ChEBI" id="CHEBI:456216"/>
        <dbReference type="EC" id="2.7.1.12"/>
    </reaction>
</comment>
<dbReference type="STRING" id="1183438.GKIL_2184"/>
<dbReference type="GO" id="GO:0046316">
    <property type="term" value="F:gluconokinase activity"/>
    <property type="evidence" value="ECO:0007669"/>
    <property type="project" value="UniProtKB-EC"/>
</dbReference>
<evidence type="ECO:0000256" key="1">
    <source>
        <dbReference type="ARBA" id="ARBA00004761"/>
    </source>
</evidence>
<dbReference type="Gene3D" id="3.40.50.300">
    <property type="entry name" value="P-loop containing nucleotide triphosphate hydrolases"/>
    <property type="match status" value="1"/>
</dbReference>
<dbReference type="NCBIfam" id="TIGR01313">
    <property type="entry name" value="therm_gnt_kin"/>
    <property type="match status" value="1"/>
</dbReference>
<keyword evidence="11" id="KW-1185">Reference proteome</keyword>